<name>A0A0E3XMI3_MYCCH</name>
<dbReference type="HOGENOM" id="CLU_114921_1_0_11"/>
<evidence type="ECO:0000256" key="1">
    <source>
        <dbReference type="ARBA" id="ARBA00008710"/>
    </source>
</evidence>
<evidence type="ECO:0000313" key="3">
    <source>
        <dbReference type="EMBL" id="OHU77353.1"/>
    </source>
</evidence>
<proteinExistence type="inferred from homology"/>
<gene>
    <name evidence="3" type="ORF">BKG84_01990</name>
</gene>
<dbReference type="GeneID" id="31679562"/>
<evidence type="ECO:0000313" key="4">
    <source>
        <dbReference type="Proteomes" id="UP000179441"/>
    </source>
</evidence>
<comment type="catalytic activity">
    <reaction evidence="2">
        <text>oxidized coenzyme F420-(gamma-L-Glu)(n) + a quinol + H(+) = reduced coenzyme F420-(gamma-L-Glu)(n) + a quinone</text>
        <dbReference type="Rhea" id="RHEA:39663"/>
        <dbReference type="Rhea" id="RHEA-COMP:12939"/>
        <dbReference type="Rhea" id="RHEA-COMP:14378"/>
        <dbReference type="ChEBI" id="CHEBI:15378"/>
        <dbReference type="ChEBI" id="CHEBI:24646"/>
        <dbReference type="ChEBI" id="CHEBI:132124"/>
        <dbReference type="ChEBI" id="CHEBI:133980"/>
        <dbReference type="ChEBI" id="CHEBI:139511"/>
    </reaction>
</comment>
<dbReference type="Gene3D" id="2.30.110.10">
    <property type="entry name" value="Electron Transport, Fmn-binding Protein, Chain A"/>
    <property type="match status" value="1"/>
</dbReference>
<dbReference type="InterPro" id="IPR004378">
    <property type="entry name" value="F420H2_quin_Rdtase"/>
</dbReference>
<dbReference type="GO" id="GO:0070967">
    <property type="term" value="F:coenzyme F420 binding"/>
    <property type="evidence" value="ECO:0007669"/>
    <property type="project" value="TreeGrafter"/>
</dbReference>
<dbReference type="OrthoDB" id="8225825at2"/>
<accession>A0A0E3XMI3</accession>
<comment type="caution">
    <text evidence="3">The sequence shown here is derived from an EMBL/GenBank/DDBJ whole genome shotgun (WGS) entry which is preliminary data.</text>
</comment>
<dbReference type="GO" id="GO:0016491">
    <property type="term" value="F:oxidoreductase activity"/>
    <property type="evidence" value="ECO:0007669"/>
    <property type="project" value="InterPro"/>
</dbReference>
<dbReference type="Pfam" id="PF04075">
    <property type="entry name" value="F420H2_quin_red"/>
    <property type="match status" value="1"/>
</dbReference>
<dbReference type="PANTHER" id="PTHR39428:SF1">
    <property type="entry name" value="F420H(2)-DEPENDENT QUINONE REDUCTASE RV1261C"/>
    <property type="match status" value="1"/>
</dbReference>
<sequence>MSRLVAKVLGVHQSIYIASKGYLGHHVPGMAPSLLLTSIGAKTGAQRINSLTYAKDGDNLVIVASNGGARRNPAWYHNLKAHPEVQVQLGRHRRRVRATALLPGDTDYERLWKLADTNNSGHYSAYQRATSRPIPLVVLAAA</sequence>
<dbReference type="GO" id="GO:0005886">
    <property type="term" value="C:plasma membrane"/>
    <property type="evidence" value="ECO:0007669"/>
    <property type="project" value="TreeGrafter"/>
</dbReference>
<organism evidence="3 4">
    <name type="scientific">Mycobacteroides chelonae</name>
    <name type="common">Mycobacterium chelonae</name>
    <dbReference type="NCBI Taxonomy" id="1774"/>
    <lineage>
        <taxon>Bacteria</taxon>
        <taxon>Bacillati</taxon>
        <taxon>Actinomycetota</taxon>
        <taxon>Actinomycetes</taxon>
        <taxon>Mycobacteriales</taxon>
        <taxon>Mycobacteriaceae</taxon>
        <taxon>Mycobacteroides</taxon>
    </lineage>
</organism>
<comment type="similarity">
    <text evidence="1">Belongs to the F420H(2)-dependent quinone reductase family.</text>
</comment>
<dbReference type="PANTHER" id="PTHR39428">
    <property type="entry name" value="F420H(2)-DEPENDENT QUINONE REDUCTASE RV1261C"/>
    <property type="match status" value="1"/>
</dbReference>
<reference evidence="3 4" key="1">
    <citation type="submission" date="2016-10" db="EMBL/GenBank/DDBJ databases">
        <title>Evaluation of Human, Veterinary and Environmental Mycobacterium chelonae Isolates by Core Genome Phylogenomic Analysis, Targeted Gene Comparison, and Anti-microbial Susceptibility Patterns: A Tale of Mistaken Identities.</title>
        <authorList>
            <person name="Fogelson S.B."/>
            <person name="Camus A.C."/>
            <person name="Lorenz W."/>
            <person name="Vasireddy R."/>
            <person name="Vasireddy S."/>
            <person name="Smith T."/>
            <person name="Brown-Elliott B.A."/>
            <person name="Wallace R.J.Jr."/>
            <person name="Hasan N.A."/>
            <person name="Reischl U."/>
            <person name="Sanchez S."/>
        </authorList>
    </citation>
    <scope>NUCLEOTIDE SEQUENCE [LARGE SCALE GENOMIC DNA]</scope>
    <source>
        <strain evidence="3 4">15518</strain>
    </source>
</reference>
<dbReference type="RefSeq" id="WP_046253401.1">
    <property type="nucleotide sequence ID" value="NZ_CP010946.1"/>
</dbReference>
<dbReference type="EMBL" id="MLIS01000001">
    <property type="protein sequence ID" value="OHU77353.1"/>
    <property type="molecule type" value="Genomic_DNA"/>
</dbReference>
<dbReference type="PATRIC" id="fig|1774.35.peg.1977"/>
<keyword evidence="4" id="KW-1185">Reference proteome</keyword>
<protein>
    <submittedName>
        <fullName evidence="3">Nitroreductase</fullName>
    </submittedName>
</protein>
<dbReference type="NCBIfam" id="TIGR00026">
    <property type="entry name" value="hi_GC_TIGR00026"/>
    <property type="match status" value="1"/>
</dbReference>
<dbReference type="InterPro" id="IPR012349">
    <property type="entry name" value="Split_barrel_FMN-bd"/>
</dbReference>
<dbReference type="AlphaFoldDB" id="A0A0E3XMI3"/>
<dbReference type="Proteomes" id="UP000179441">
    <property type="component" value="Unassembled WGS sequence"/>
</dbReference>
<evidence type="ECO:0000256" key="2">
    <source>
        <dbReference type="ARBA" id="ARBA00049106"/>
    </source>
</evidence>